<gene>
    <name evidence="10" type="ORF">RchiOBHm_Chr6g0303271</name>
</gene>
<evidence type="ECO:0000256" key="1">
    <source>
        <dbReference type="ARBA" id="ARBA00007577"/>
    </source>
</evidence>
<keyword evidence="10" id="KW-0378">Hydrolase</keyword>
<proteinExistence type="inferred from homology"/>
<feature type="transmembrane region" description="Helical" evidence="9">
    <location>
        <begin position="113"/>
        <end position="130"/>
    </location>
</feature>
<feature type="region of interest" description="Disordered" evidence="8">
    <location>
        <begin position="39"/>
        <end position="79"/>
    </location>
</feature>
<keyword evidence="4" id="KW-0677">Repeat</keyword>
<evidence type="ECO:0000256" key="7">
    <source>
        <dbReference type="ARBA" id="ARBA00023180"/>
    </source>
</evidence>
<dbReference type="EC" id="3.6.3.44" evidence="10"/>
<feature type="transmembrane region" description="Helical" evidence="9">
    <location>
        <begin position="175"/>
        <end position="195"/>
    </location>
</feature>
<dbReference type="GO" id="GO:0016787">
    <property type="term" value="F:hydrolase activity"/>
    <property type="evidence" value="ECO:0007669"/>
    <property type="project" value="UniProtKB-KW"/>
</dbReference>
<dbReference type="GO" id="GO:0005524">
    <property type="term" value="F:ATP binding"/>
    <property type="evidence" value="ECO:0007669"/>
    <property type="project" value="InterPro"/>
</dbReference>
<organism evidence="10 11">
    <name type="scientific">Rosa chinensis</name>
    <name type="common">China rose</name>
    <dbReference type="NCBI Taxonomy" id="74649"/>
    <lineage>
        <taxon>Eukaryota</taxon>
        <taxon>Viridiplantae</taxon>
        <taxon>Streptophyta</taxon>
        <taxon>Embryophyta</taxon>
        <taxon>Tracheophyta</taxon>
        <taxon>Spermatophyta</taxon>
        <taxon>Magnoliopsida</taxon>
        <taxon>eudicotyledons</taxon>
        <taxon>Gunneridae</taxon>
        <taxon>Pentapetalae</taxon>
        <taxon>rosids</taxon>
        <taxon>fabids</taxon>
        <taxon>Rosales</taxon>
        <taxon>Rosaceae</taxon>
        <taxon>Rosoideae</taxon>
        <taxon>Rosoideae incertae sedis</taxon>
        <taxon>Rosa</taxon>
    </lineage>
</organism>
<dbReference type="EMBL" id="PDCK01000044">
    <property type="protein sequence ID" value="PRQ27244.1"/>
    <property type="molecule type" value="Genomic_DNA"/>
</dbReference>
<feature type="compositionally biased region" description="Polar residues" evidence="8">
    <location>
        <begin position="39"/>
        <end position="62"/>
    </location>
</feature>
<evidence type="ECO:0000256" key="5">
    <source>
        <dbReference type="ARBA" id="ARBA00022989"/>
    </source>
</evidence>
<name>A0A2P6PZ99_ROSCH</name>
<keyword evidence="7" id="KW-0325">Glycoprotein</keyword>
<dbReference type="SUPFAM" id="SSF90123">
    <property type="entry name" value="ABC transporter transmembrane region"/>
    <property type="match status" value="1"/>
</dbReference>
<evidence type="ECO:0000256" key="2">
    <source>
        <dbReference type="ARBA" id="ARBA00022448"/>
    </source>
</evidence>
<comment type="similarity">
    <text evidence="1">Belongs to the ABC transporter superfamily. ABCB family. Multidrug resistance exporter (TC 3.A.1.201) subfamily.</text>
</comment>
<comment type="caution">
    <text evidence="10">The sequence shown here is derived from an EMBL/GenBank/DDBJ whole genome shotgun (WGS) entry which is preliminary data.</text>
</comment>
<evidence type="ECO:0000256" key="4">
    <source>
        <dbReference type="ARBA" id="ARBA00022737"/>
    </source>
</evidence>
<dbReference type="Gene3D" id="1.20.1560.10">
    <property type="entry name" value="ABC transporter type 1, transmembrane domain"/>
    <property type="match status" value="1"/>
</dbReference>
<evidence type="ECO:0000313" key="11">
    <source>
        <dbReference type="Proteomes" id="UP000238479"/>
    </source>
</evidence>
<protein>
    <submittedName>
        <fullName evidence="10">Putative xenobiotic-transporting ATPase</fullName>
        <ecNumber evidence="10">3.6.3.44</ecNumber>
    </submittedName>
</protein>
<dbReference type="PANTHER" id="PTHR45136:SF2">
    <property type="entry name" value="ABC TRANSPORTER DOMAIN-CONTAINING PROTEIN"/>
    <property type="match status" value="1"/>
</dbReference>
<evidence type="ECO:0000313" key="10">
    <source>
        <dbReference type="EMBL" id="PRQ27244.1"/>
    </source>
</evidence>
<sequence>MVRLFRVAATQNWCVRGEYASLVSLQVLEHDKRSSSLSQSVSATNASFRESNDRNQQVVKSITTREQEPSDQKLSKRSSSPSSSIWELVKLNAQEWPYAILGSVGAIPAGMEAPLFALGITHILAAFYAPTSSQIKHEVNKVILMFVVLAGITVPMYLLQHYFYTLMGERLTSRVRLLMFSGSFLLAISLLNSLIPHSRANLRDLSHFNCSYPFKRCWVV</sequence>
<dbReference type="AlphaFoldDB" id="A0A2P6PZ99"/>
<keyword evidence="6 9" id="KW-0472">Membrane</keyword>
<dbReference type="Proteomes" id="UP000238479">
    <property type="component" value="Chromosome 6"/>
</dbReference>
<evidence type="ECO:0000256" key="6">
    <source>
        <dbReference type="ARBA" id="ARBA00023136"/>
    </source>
</evidence>
<reference evidence="10 11" key="1">
    <citation type="journal article" date="2018" name="Nat. Genet.">
        <title>The Rosa genome provides new insights in the design of modern roses.</title>
        <authorList>
            <person name="Bendahmane M."/>
        </authorList>
    </citation>
    <scope>NUCLEOTIDE SEQUENCE [LARGE SCALE GENOMIC DNA]</scope>
    <source>
        <strain evidence="11">cv. Old Blush</strain>
    </source>
</reference>
<dbReference type="InterPro" id="IPR036640">
    <property type="entry name" value="ABC1_TM_sf"/>
</dbReference>
<keyword evidence="3 9" id="KW-0812">Transmembrane</keyword>
<accession>A0A2P6PZ99</accession>
<evidence type="ECO:0000256" key="8">
    <source>
        <dbReference type="SAM" id="MobiDB-lite"/>
    </source>
</evidence>
<dbReference type="PANTHER" id="PTHR45136">
    <property type="entry name" value="ABC TRANSPORTER DOMAIN-CONTAINING PROTEIN"/>
    <property type="match status" value="1"/>
</dbReference>
<keyword evidence="2" id="KW-0813">Transport</keyword>
<evidence type="ECO:0000256" key="9">
    <source>
        <dbReference type="SAM" id="Phobius"/>
    </source>
</evidence>
<dbReference type="Gramene" id="PRQ27244">
    <property type="protein sequence ID" value="PRQ27244"/>
    <property type="gene ID" value="RchiOBHm_Chr6g0303271"/>
</dbReference>
<keyword evidence="5 9" id="KW-1133">Transmembrane helix</keyword>
<dbReference type="GO" id="GO:0016020">
    <property type="term" value="C:membrane"/>
    <property type="evidence" value="ECO:0007669"/>
    <property type="project" value="InterPro"/>
</dbReference>
<feature type="compositionally biased region" description="Basic and acidic residues" evidence="8">
    <location>
        <begin position="63"/>
        <end position="74"/>
    </location>
</feature>
<evidence type="ECO:0000256" key="3">
    <source>
        <dbReference type="ARBA" id="ARBA00022692"/>
    </source>
</evidence>
<feature type="transmembrane region" description="Helical" evidence="9">
    <location>
        <begin position="142"/>
        <end position="163"/>
    </location>
</feature>
<keyword evidence="11" id="KW-1185">Reference proteome</keyword>